<dbReference type="HOGENOM" id="CLU_109910_0_0_1"/>
<dbReference type="OrthoDB" id="2683071at2759"/>
<evidence type="ECO:0000256" key="1">
    <source>
        <dbReference type="SAM" id="Coils"/>
    </source>
</evidence>
<accession>A0A0C3EVE4</accession>
<dbReference type="InParanoid" id="A0A0C3EVE4"/>
<dbReference type="EMBL" id="KN833179">
    <property type="protein sequence ID" value="KIM71984.1"/>
    <property type="molecule type" value="Genomic_DNA"/>
</dbReference>
<evidence type="ECO:0000313" key="2">
    <source>
        <dbReference type="EMBL" id="KIM71984.1"/>
    </source>
</evidence>
<proteinExistence type="predicted"/>
<dbReference type="STRING" id="765440.A0A0C3EVE4"/>
<name>A0A0C3EVE4_PILCF</name>
<keyword evidence="3" id="KW-1185">Reference proteome</keyword>
<reference evidence="2 3" key="1">
    <citation type="submission" date="2014-04" db="EMBL/GenBank/DDBJ databases">
        <authorList>
            <consortium name="DOE Joint Genome Institute"/>
            <person name="Kuo A."/>
            <person name="Tarkka M."/>
            <person name="Buscot F."/>
            <person name="Kohler A."/>
            <person name="Nagy L.G."/>
            <person name="Floudas D."/>
            <person name="Copeland A."/>
            <person name="Barry K.W."/>
            <person name="Cichocki N."/>
            <person name="Veneault-Fourrey C."/>
            <person name="LaButti K."/>
            <person name="Lindquist E.A."/>
            <person name="Lipzen A."/>
            <person name="Lundell T."/>
            <person name="Morin E."/>
            <person name="Murat C."/>
            <person name="Sun H."/>
            <person name="Tunlid A."/>
            <person name="Henrissat B."/>
            <person name="Grigoriev I.V."/>
            <person name="Hibbett D.S."/>
            <person name="Martin F."/>
            <person name="Nordberg H.P."/>
            <person name="Cantor M.N."/>
            <person name="Hua S.X."/>
        </authorList>
    </citation>
    <scope>NUCLEOTIDE SEQUENCE [LARGE SCALE GENOMIC DNA]</scope>
    <source>
        <strain evidence="2 3">F 1598</strain>
    </source>
</reference>
<evidence type="ECO:0000313" key="3">
    <source>
        <dbReference type="Proteomes" id="UP000054166"/>
    </source>
</evidence>
<reference evidence="3" key="2">
    <citation type="submission" date="2015-01" db="EMBL/GenBank/DDBJ databases">
        <title>Evolutionary Origins and Diversification of the Mycorrhizal Mutualists.</title>
        <authorList>
            <consortium name="DOE Joint Genome Institute"/>
            <consortium name="Mycorrhizal Genomics Consortium"/>
            <person name="Kohler A."/>
            <person name="Kuo A."/>
            <person name="Nagy L.G."/>
            <person name="Floudas D."/>
            <person name="Copeland A."/>
            <person name="Barry K.W."/>
            <person name="Cichocki N."/>
            <person name="Veneault-Fourrey C."/>
            <person name="LaButti K."/>
            <person name="Lindquist E.A."/>
            <person name="Lipzen A."/>
            <person name="Lundell T."/>
            <person name="Morin E."/>
            <person name="Murat C."/>
            <person name="Riley R."/>
            <person name="Ohm R."/>
            <person name="Sun H."/>
            <person name="Tunlid A."/>
            <person name="Henrissat B."/>
            <person name="Grigoriev I.V."/>
            <person name="Hibbett D.S."/>
            <person name="Martin F."/>
        </authorList>
    </citation>
    <scope>NUCLEOTIDE SEQUENCE [LARGE SCALE GENOMIC DNA]</scope>
    <source>
        <strain evidence="3">F 1598</strain>
    </source>
</reference>
<feature type="coiled-coil region" evidence="1">
    <location>
        <begin position="76"/>
        <end position="114"/>
    </location>
</feature>
<dbReference type="AlphaFoldDB" id="A0A0C3EVE4"/>
<organism evidence="2 3">
    <name type="scientific">Piloderma croceum (strain F 1598)</name>
    <dbReference type="NCBI Taxonomy" id="765440"/>
    <lineage>
        <taxon>Eukaryota</taxon>
        <taxon>Fungi</taxon>
        <taxon>Dikarya</taxon>
        <taxon>Basidiomycota</taxon>
        <taxon>Agaricomycotina</taxon>
        <taxon>Agaricomycetes</taxon>
        <taxon>Agaricomycetidae</taxon>
        <taxon>Atheliales</taxon>
        <taxon>Atheliaceae</taxon>
        <taxon>Piloderma</taxon>
    </lineage>
</organism>
<gene>
    <name evidence="2" type="ORF">PILCRDRAFT_746965</name>
</gene>
<dbReference type="Proteomes" id="UP000054166">
    <property type="component" value="Unassembled WGS sequence"/>
</dbReference>
<sequence length="230" mass="26492">MNRVAQLADQEKKNLNLVEQNRALADSLADELKKSDLGSSKKPTPTATLDLDGRLKEMMGLIQGLRENLGKESSAREELHRQLVEETGAREKLRRQLTKERAEHREDVEALRQVTLLITPLHLRVLLDKTRQKILNHIKCDTWEDLRQDKSIYNLTEHVYTHLADTEHPPSRGAVQFLCSYNNVRCSGNSVAHTAKLEEVKAAATTKQLESTERRWLEQLYMFTYGEMDF</sequence>
<protein>
    <submittedName>
        <fullName evidence="2">Uncharacterized protein</fullName>
    </submittedName>
</protein>
<keyword evidence="1" id="KW-0175">Coiled coil</keyword>